<evidence type="ECO:0000313" key="2">
    <source>
        <dbReference type="EMBL" id="CAF0779993.1"/>
    </source>
</evidence>
<organism evidence="2 4">
    <name type="scientific">Didymodactylos carnosus</name>
    <dbReference type="NCBI Taxonomy" id="1234261"/>
    <lineage>
        <taxon>Eukaryota</taxon>
        <taxon>Metazoa</taxon>
        <taxon>Spiralia</taxon>
        <taxon>Gnathifera</taxon>
        <taxon>Rotifera</taxon>
        <taxon>Eurotatoria</taxon>
        <taxon>Bdelloidea</taxon>
        <taxon>Philodinida</taxon>
        <taxon>Philodinidae</taxon>
        <taxon>Didymodactylos</taxon>
    </lineage>
</organism>
<dbReference type="EMBL" id="CAJOBC010000268">
    <property type="protein sequence ID" value="CAF3563048.1"/>
    <property type="molecule type" value="Genomic_DNA"/>
</dbReference>
<evidence type="ECO:0000313" key="4">
    <source>
        <dbReference type="Proteomes" id="UP000663829"/>
    </source>
</evidence>
<reference evidence="2" key="1">
    <citation type="submission" date="2021-02" db="EMBL/GenBank/DDBJ databases">
        <authorList>
            <person name="Nowell W R."/>
        </authorList>
    </citation>
    <scope>NUCLEOTIDE SEQUENCE</scope>
</reference>
<protein>
    <submittedName>
        <fullName evidence="2">Uncharacterized protein</fullName>
    </submittedName>
</protein>
<evidence type="ECO:0000313" key="3">
    <source>
        <dbReference type="EMBL" id="CAF3563048.1"/>
    </source>
</evidence>
<comment type="caution">
    <text evidence="2">The sequence shown here is derived from an EMBL/GenBank/DDBJ whole genome shotgun (WGS) entry which is preliminary data.</text>
</comment>
<name>A0A813RGI4_9BILA</name>
<keyword evidence="4" id="KW-1185">Reference proteome</keyword>
<dbReference type="Proteomes" id="UP000681722">
    <property type="component" value="Unassembled WGS sequence"/>
</dbReference>
<accession>A0A813RGI4</accession>
<feature type="region of interest" description="Disordered" evidence="1">
    <location>
        <begin position="1"/>
        <end position="36"/>
    </location>
</feature>
<dbReference type="EMBL" id="CAJNOQ010000268">
    <property type="protein sequence ID" value="CAF0779993.1"/>
    <property type="molecule type" value="Genomic_DNA"/>
</dbReference>
<dbReference type="AlphaFoldDB" id="A0A813RGI4"/>
<proteinExistence type="predicted"/>
<gene>
    <name evidence="2" type="ORF">GPM918_LOCUS2408</name>
    <name evidence="3" type="ORF">SRO942_LOCUS2408</name>
</gene>
<evidence type="ECO:0000256" key="1">
    <source>
        <dbReference type="SAM" id="MobiDB-lite"/>
    </source>
</evidence>
<dbReference type="Proteomes" id="UP000663829">
    <property type="component" value="Unassembled WGS sequence"/>
</dbReference>
<sequence length="490" mass="59510">MDDSRLKKEKSKAVKSNVRSRQSPVKEETAKVPKNKSRRVKLKIQDKRTYYSNLKIQRRWPELCTYSRYLDKKIIVEKSLANGSDLFLTQKWISQRRSTYIQETAYDYDYNTLDYFYRNNELFEYKQEKYNDYFKKNFSSVQNIFITWNELSDKLFQLYNGIMESHRHEYEQRLTQIRQEYLKEKENIIDLFEKRELAEINDQLLILNVIMAEDHTKQLMEFRQRQTQAREIIEREISLFKINIIKNVKILQENTFDVLKNHDKLLHNEYKQFMELHKKIFKNMQRIDQDTKAISIATKLIRKTTEALNELKLRQNYTKDKLRLLKKCLKYHYDIRSYSNKSYVNGIYKSEFRFERLKKLSFIIHDRCQLLKQKLLKATKILILSKQCRILQSSYEKIIYRLVQATDTARQQQDPINTISQVYYLASCKHELVSVFNEMVHFWNRYCEVQIEVYHLSSINKRKNTQNDELTKRIQKQLTIQRPIIDLSVC</sequence>